<name>A0AAU6W0T2_9CAUD</name>
<reference evidence="1" key="1">
    <citation type="journal article" date="2024" name="J. Gen. Virol.">
        <title>Novel phages of Pseudomonas syringae unveil numerous potential auxiliary metabolic genes.</title>
        <authorList>
            <person name="Feltin C."/>
            <person name="Garneau J.R."/>
            <person name="Morris C.E."/>
            <person name="Berard A."/>
            <person name="Torres-Barcelo C."/>
        </authorList>
    </citation>
    <scope>NUCLEOTIDE SEQUENCE</scope>
</reference>
<dbReference type="EMBL" id="PP179318">
    <property type="protein sequence ID" value="XAI70147.1"/>
    <property type="molecule type" value="Genomic_DNA"/>
</dbReference>
<sequence length="85" mass="10123">MTQERKVTEVKVFEYSESRDQFVVEVNGEKKHIPAETFLEAFQTMNSINPSEQQTAESYCLGMIYNMHYQEEPNDLCYTFYRVNH</sequence>
<organism evidence="1">
    <name type="scientific">Pseudomonas phage Nican01</name>
    <dbReference type="NCBI Taxonomy" id="3138540"/>
    <lineage>
        <taxon>Viruses</taxon>
        <taxon>Duplodnaviria</taxon>
        <taxon>Heunggongvirae</taxon>
        <taxon>Uroviricota</taxon>
        <taxon>Caudoviricetes</taxon>
        <taxon>Nickievirus</taxon>
    </lineage>
</organism>
<evidence type="ECO:0000313" key="1">
    <source>
        <dbReference type="EMBL" id="XAI70147.1"/>
    </source>
</evidence>
<protein>
    <submittedName>
        <fullName evidence="1">Uncharacterized protein</fullName>
    </submittedName>
</protein>
<accession>A0AAU6W0T2</accession>
<gene>
    <name evidence="1" type="ORF">Nican01_00134</name>
</gene>
<proteinExistence type="predicted"/>